<dbReference type="AlphaFoldDB" id="A0A0A9EMV7"/>
<reference evidence="1" key="1">
    <citation type="submission" date="2014-09" db="EMBL/GenBank/DDBJ databases">
        <authorList>
            <person name="Magalhaes I.L.F."/>
            <person name="Oliveira U."/>
            <person name="Santos F.R."/>
            <person name="Vidigal T.H.D.A."/>
            <person name="Brescovit A.D."/>
            <person name="Santos A.J."/>
        </authorList>
    </citation>
    <scope>NUCLEOTIDE SEQUENCE</scope>
    <source>
        <tissue evidence="1">Shoot tissue taken approximately 20 cm above the soil surface</tissue>
    </source>
</reference>
<sequence length="55" mass="6315">MHLTVKGRFFFTFVWRNILEKSQSQSSTSSGVDLLFSDLSFIVSLCCHVKRVCDN</sequence>
<name>A0A0A9EMV7_ARUDO</name>
<protein>
    <submittedName>
        <fullName evidence="1">Uncharacterized protein</fullName>
    </submittedName>
</protein>
<dbReference type="EMBL" id="GBRH01196449">
    <property type="protein sequence ID" value="JAE01447.1"/>
    <property type="molecule type" value="Transcribed_RNA"/>
</dbReference>
<evidence type="ECO:0000313" key="1">
    <source>
        <dbReference type="EMBL" id="JAE01447.1"/>
    </source>
</evidence>
<proteinExistence type="predicted"/>
<organism evidence="1">
    <name type="scientific">Arundo donax</name>
    <name type="common">Giant reed</name>
    <name type="synonym">Donax arundinaceus</name>
    <dbReference type="NCBI Taxonomy" id="35708"/>
    <lineage>
        <taxon>Eukaryota</taxon>
        <taxon>Viridiplantae</taxon>
        <taxon>Streptophyta</taxon>
        <taxon>Embryophyta</taxon>
        <taxon>Tracheophyta</taxon>
        <taxon>Spermatophyta</taxon>
        <taxon>Magnoliopsida</taxon>
        <taxon>Liliopsida</taxon>
        <taxon>Poales</taxon>
        <taxon>Poaceae</taxon>
        <taxon>PACMAD clade</taxon>
        <taxon>Arundinoideae</taxon>
        <taxon>Arundineae</taxon>
        <taxon>Arundo</taxon>
    </lineage>
</organism>
<reference evidence="1" key="2">
    <citation type="journal article" date="2015" name="Data Brief">
        <title>Shoot transcriptome of the giant reed, Arundo donax.</title>
        <authorList>
            <person name="Barrero R.A."/>
            <person name="Guerrero F.D."/>
            <person name="Moolhuijzen P."/>
            <person name="Goolsby J.A."/>
            <person name="Tidwell J."/>
            <person name="Bellgard S.E."/>
            <person name="Bellgard M.I."/>
        </authorList>
    </citation>
    <scope>NUCLEOTIDE SEQUENCE</scope>
    <source>
        <tissue evidence="1">Shoot tissue taken approximately 20 cm above the soil surface</tissue>
    </source>
</reference>
<accession>A0A0A9EMV7</accession>